<accession>A0AAQ3MG70</accession>
<keyword evidence="2" id="KW-1133">Transmembrane helix</keyword>
<evidence type="ECO:0000256" key="2">
    <source>
        <dbReference type="SAM" id="Phobius"/>
    </source>
</evidence>
<keyword evidence="4" id="KW-1185">Reference proteome</keyword>
<name>A0AAQ3MG70_VIGMU</name>
<organism evidence="3 4">
    <name type="scientific">Vigna mungo</name>
    <name type="common">Black gram</name>
    <name type="synonym">Phaseolus mungo</name>
    <dbReference type="NCBI Taxonomy" id="3915"/>
    <lineage>
        <taxon>Eukaryota</taxon>
        <taxon>Viridiplantae</taxon>
        <taxon>Streptophyta</taxon>
        <taxon>Embryophyta</taxon>
        <taxon>Tracheophyta</taxon>
        <taxon>Spermatophyta</taxon>
        <taxon>Magnoliopsida</taxon>
        <taxon>eudicotyledons</taxon>
        <taxon>Gunneridae</taxon>
        <taxon>Pentapetalae</taxon>
        <taxon>rosids</taxon>
        <taxon>fabids</taxon>
        <taxon>Fabales</taxon>
        <taxon>Fabaceae</taxon>
        <taxon>Papilionoideae</taxon>
        <taxon>50 kb inversion clade</taxon>
        <taxon>NPAAA clade</taxon>
        <taxon>indigoferoid/millettioid clade</taxon>
        <taxon>Phaseoleae</taxon>
        <taxon>Vigna</taxon>
    </lineage>
</organism>
<dbReference type="EMBL" id="CP144690">
    <property type="protein sequence ID" value="WVY90113.1"/>
    <property type="molecule type" value="Genomic_DNA"/>
</dbReference>
<proteinExistence type="predicted"/>
<sequence>MFADKVIGAPNKVGDAKFIVIGRRGGNGIALQGSDHILPSRDLPRSRHLDRDLPSINFLGRHGASGSALQGSGNSLPNRDFFISSSASRDFFIPSSASHDLLHPDYLGRDLPSPGFLSRRGGSGTTLQGSSNSLPNRDYFSSSFPSHDLSRPGHLSRDLSSPTFPSRGFSNHELPNIGFPSYGISREFPDSHFPNPSFPKSDYPDISQVGLPVFKYWCFMIMAIIVLLWNSQRFLDTNMTKCVLPPWEIEEKLQLGLGMWLNGVRPII</sequence>
<protein>
    <submittedName>
        <fullName evidence="3">Uncharacterized protein</fullName>
    </submittedName>
</protein>
<gene>
    <name evidence="3" type="ORF">V8G54_035627</name>
</gene>
<evidence type="ECO:0000313" key="3">
    <source>
        <dbReference type="EMBL" id="WVY90113.1"/>
    </source>
</evidence>
<feature type="region of interest" description="Disordered" evidence="1">
    <location>
        <begin position="113"/>
        <end position="136"/>
    </location>
</feature>
<dbReference type="Proteomes" id="UP001374535">
    <property type="component" value="Chromosome 11"/>
</dbReference>
<evidence type="ECO:0000256" key="1">
    <source>
        <dbReference type="SAM" id="MobiDB-lite"/>
    </source>
</evidence>
<keyword evidence="2" id="KW-0812">Transmembrane</keyword>
<reference evidence="3 4" key="1">
    <citation type="journal article" date="2023" name="Life. Sci Alliance">
        <title>Evolutionary insights into 3D genome organization and epigenetic landscape of Vigna mungo.</title>
        <authorList>
            <person name="Junaid A."/>
            <person name="Singh B."/>
            <person name="Bhatia S."/>
        </authorList>
    </citation>
    <scope>NUCLEOTIDE SEQUENCE [LARGE SCALE GENOMIC DNA]</scope>
    <source>
        <strain evidence="3">Urdbean</strain>
    </source>
</reference>
<keyword evidence="2" id="KW-0472">Membrane</keyword>
<feature type="transmembrane region" description="Helical" evidence="2">
    <location>
        <begin position="209"/>
        <end position="229"/>
    </location>
</feature>
<evidence type="ECO:0000313" key="4">
    <source>
        <dbReference type="Proteomes" id="UP001374535"/>
    </source>
</evidence>
<feature type="compositionally biased region" description="Polar residues" evidence="1">
    <location>
        <begin position="125"/>
        <end position="136"/>
    </location>
</feature>
<dbReference type="AlphaFoldDB" id="A0AAQ3MG70"/>